<proteinExistence type="predicted"/>
<feature type="domain" description="DUF6089" evidence="2">
    <location>
        <begin position="2"/>
        <end position="223"/>
    </location>
</feature>
<protein>
    <recommendedName>
        <fullName evidence="2">DUF6089 domain-containing protein</fullName>
    </recommendedName>
</protein>
<keyword evidence="4" id="KW-1185">Reference proteome</keyword>
<dbReference type="RefSeq" id="WP_115881455.1">
    <property type="nucleotide sequence ID" value="NZ_QTTQ01000011.1"/>
</dbReference>
<evidence type="ECO:0000256" key="1">
    <source>
        <dbReference type="SAM" id="SignalP"/>
    </source>
</evidence>
<dbReference type="Pfam" id="PF19573">
    <property type="entry name" value="DUF6089"/>
    <property type="match status" value="1"/>
</dbReference>
<comment type="caution">
    <text evidence="3">The sequence shown here is derived from an EMBL/GenBank/DDBJ whole genome shotgun (WGS) entry which is preliminary data.</text>
</comment>
<feature type="signal peptide" evidence="1">
    <location>
        <begin position="1"/>
        <end position="19"/>
    </location>
</feature>
<keyword evidence="1" id="KW-0732">Signal</keyword>
<feature type="chain" id="PRO_5017721098" description="DUF6089 domain-containing protein" evidence="1">
    <location>
        <begin position="20"/>
        <end position="226"/>
    </location>
</feature>
<dbReference type="OrthoDB" id="654178at2"/>
<sequence length="226" mass="25696">MKKIFFFIAFICITTTSNAQINEIGIIAGGSNYIGDIGSEYYINPNSFMGGVIYKWNVNPRVALRGTFTFTQLTADDANATNNERKLRGIHFNNSLKELAVGLEFNYFEYNLDDFRKTKTPYLLIEIAAFNYKTITNQNSDSSYEYGTNTSFAIPFGIGYKTKLFGDFALALEIRARYTFVDDIDYNNNEITALTFGNPNSNDWYMFSGFSLVYSFGRPPCYATPY</sequence>
<accession>A0A3D9RLH5</accession>
<name>A0A3D9RLH5_9FLAO</name>
<evidence type="ECO:0000313" key="4">
    <source>
        <dbReference type="Proteomes" id="UP000256429"/>
    </source>
</evidence>
<gene>
    <name evidence="3" type="ORF">BX611_2393</name>
</gene>
<evidence type="ECO:0000259" key="2">
    <source>
        <dbReference type="Pfam" id="PF19573"/>
    </source>
</evidence>
<dbReference type="AlphaFoldDB" id="A0A3D9RLH5"/>
<dbReference type="Gene3D" id="2.40.160.20">
    <property type="match status" value="1"/>
</dbReference>
<dbReference type="Proteomes" id="UP000256429">
    <property type="component" value="Unassembled WGS sequence"/>
</dbReference>
<reference evidence="3 4" key="1">
    <citation type="submission" date="2018-08" db="EMBL/GenBank/DDBJ databases">
        <title>Genomic Encyclopedia of Type Strains, Phase III (KMG-III): the genomes of soil and plant-associated and newly described type strains.</title>
        <authorList>
            <person name="Whitman W."/>
        </authorList>
    </citation>
    <scope>NUCLEOTIDE SEQUENCE [LARGE SCALE GENOMIC DNA]</scope>
    <source>
        <strain evidence="3 4">325-5</strain>
    </source>
</reference>
<dbReference type="SUPFAM" id="SSF56925">
    <property type="entry name" value="OMPA-like"/>
    <property type="match status" value="1"/>
</dbReference>
<dbReference type="InterPro" id="IPR045743">
    <property type="entry name" value="DUF6089"/>
</dbReference>
<dbReference type="InterPro" id="IPR011250">
    <property type="entry name" value="OMP/PagP_B-barrel"/>
</dbReference>
<organism evidence="3 4">
    <name type="scientific">Lutibacter oceani</name>
    <dbReference type="NCBI Taxonomy" id="1853311"/>
    <lineage>
        <taxon>Bacteria</taxon>
        <taxon>Pseudomonadati</taxon>
        <taxon>Bacteroidota</taxon>
        <taxon>Flavobacteriia</taxon>
        <taxon>Flavobacteriales</taxon>
        <taxon>Flavobacteriaceae</taxon>
        <taxon>Lutibacter</taxon>
    </lineage>
</organism>
<evidence type="ECO:0000313" key="3">
    <source>
        <dbReference type="EMBL" id="REE80740.1"/>
    </source>
</evidence>
<dbReference type="EMBL" id="QTTQ01000011">
    <property type="protein sequence ID" value="REE80740.1"/>
    <property type="molecule type" value="Genomic_DNA"/>
</dbReference>